<sequence>MFLKSILHLPLLSLVATAAPIDNQSPNPVIIERQGNNCQVAPGYQGQPQPPLLQLIEFWLIHRNSPDPDPRGWIDIGREDPARNHGTNYRVATQNNRNAIATVQIWAAEGDPFENGEPYRRNEYPDLAVDMNTVAIGPHSGRLLCLDRTLFGLMSTRMFGRNNSD</sequence>
<keyword evidence="3" id="KW-1185">Reference proteome</keyword>
<dbReference type="Proteomes" id="UP000002668">
    <property type="component" value="Genome"/>
</dbReference>
<gene>
    <name evidence="2" type="ORF">LEMA_P123000.1</name>
</gene>
<reference evidence="3" key="1">
    <citation type="journal article" date="2011" name="Nat. Commun.">
        <title>Effector diversification within compartments of the Leptosphaeria maculans genome affected by Repeat-Induced Point mutations.</title>
        <authorList>
            <person name="Rouxel T."/>
            <person name="Grandaubert J."/>
            <person name="Hane J.K."/>
            <person name="Hoede C."/>
            <person name="van de Wouw A.P."/>
            <person name="Couloux A."/>
            <person name="Dominguez V."/>
            <person name="Anthouard V."/>
            <person name="Bally P."/>
            <person name="Bourras S."/>
            <person name="Cozijnsen A.J."/>
            <person name="Ciuffetti L.M."/>
            <person name="Degrave A."/>
            <person name="Dilmaghani A."/>
            <person name="Duret L."/>
            <person name="Fudal I."/>
            <person name="Goodwin S.B."/>
            <person name="Gout L."/>
            <person name="Glaser N."/>
            <person name="Linglin J."/>
            <person name="Kema G.H.J."/>
            <person name="Lapalu N."/>
            <person name="Lawrence C.B."/>
            <person name="May K."/>
            <person name="Meyer M."/>
            <person name="Ollivier B."/>
            <person name="Poulain J."/>
            <person name="Schoch C.L."/>
            <person name="Simon A."/>
            <person name="Spatafora J.W."/>
            <person name="Stachowiak A."/>
            <person name="Turgeon B.G."/>
            <person name="Tyler B.M."/>
            <person name="Vincent D."/>
            <person name="Weissenbach J."/>
            <person name="Amselem J."/>
            <person name="Quesneville H."/>
            <person name="Oliver R.P."/>
            <person name="Wincker P."/>
            <person name="Balesdent M.-H."/>
            <person name="Howlett B.J."/>
        </authorList>
    </citation>
    <scope>NUCLEOTIDE SEQUENCE [LARGE SCALE GENOMIC DNA]</scope>
    <source>
        <strain evidence="3">JN3 / isolate v23.1.3 / race Av1-4-5-6-7-8</strain>
    </source>
</reference>
<evidence type="ECO:0000313" key="3">
    <source>
        <dbReference type="Proteomes" id="UP000002668"/>
    </source>
</evidence>
<name>E4ZSE1_LEPMJ</name>
<dbReference type="EMBL" id="FP929121">
    <property type="protein sequence ID" value="CBX94321.1"/>
    <property type="molecule type" value="Genomic_DNA"/>
</dbReference>
<accession>E4ZSE1</accession>
<dbReference type="VEuPathDB" id="FungiDB:LEMA_P123000.1"/>
<keyword evidence="1" id="KW-0732">Signal</keyword>
<dbReference type="AlphaFoldDB" id="E4ZSE1"/>
<proteinExistence type="predicted"/>
<protein>
    <submittedName>
        <fullName evidence="2">Predicted protein</fullName>
    </submittedName>
</protein>
<evidence type="ECO:0000313" key="2">
    <source>
        <dbReference type="EMBL" id="CBX94321.1"/>
    </source>
</evidence>
<dbReference type="InParanoid" id="E4ZSE1"/>
<organism evidence="3">
    <name type="scientific">Leptosphaeria maculans (strain JN3 / isolate v23.1.3 / race Av1-4-5-6-7-8)</name>
    <name type="common">Blackleg fungus</name>
    <name type="synonym">Phoma lingam</name>
    <dbReference type="NCBI Taxonomy" id="985895"/>
    <lineage>
        <taxon>Eukaryota</taxon>
        <taxon>Fungi</taxon>
        <taxon>Dikarya</taxon>
        <taxon>Ascomycota</taxon>
        <taxon>Pezizomycotina</taxon>
        <taxon>Dothideomycetes</taxon>
        <taxon>Pleosporomycetidae</taxon>
        <taxon>Pleosporales</taxon>
        <taxon>Pleosporineae</taxon>
        <taxon>Leptosphaeriaceae</taxon>
        <taxon>Plenodomus</taxon>
        <taxon>Plenodomus lingam/Leptosphaeria maculans species complex</taxon>
    </lineage>
</organism>
<evidence type="ECO:0000256" key="1">
    <source>
        <dbReference type="SAM" id="SignalP"/>
    </source>
</evidence>
<dbReference type="GeneID" id="13290888"/>
<feature type="chain" id="PRO_5003192101" evidence="1">
    <location>
        <begin position="19"/>
        <end position="165"/>
    </location>
</feature>
<dbReference type="HOGENOM" id="CLU_1611070_0_0_1"/>
<feature type="signal peptide" evidence="1">
    <location>
        <begin position="1"/>
        <end position="18"/>
    </location>
</feature>